<feature type="site" description="Catalytically relevant" evidence="6">
    <location>
        <position position="60"/>
    </location>
</feature>
<evidence type="ECO:0000259" key="9">
    <source>
        <dbReference type="PROSITE" id="PS51464"/>
    </source>
</evidence>
<dbReference type="InterPro" id="IPR050986">
    <property type="entry name" value="GutQ/KpsF_isomerases"/>
</dbReference>
<evidence type="ECO:0000313" key="10">
    <source>
        <dbReference type="EMBL" id="EFV42822.1"/>
    </source>
</evidence>
<feature type="domain" description="CBS" evidence="8">
    <location>
        <begin position="274"/>
        <end position="325"/>
    </location>
</feature>
<evidence type="ECO:0000256" key="2">
    <source>
        <dbReference type="ARBA" id="ARBA00022737"/>
    </source>
</evidence>
<dbReference type="InterPro" id="IPR035474">
    <property type="entry name" value="SIS_Kpsf"/>
</dbReference>
<dbReference type="Pfam" id="PF01380">
    <property type="entry name" value="SIS"/>
    <property type="match status" value="1"/>
</dbReference>
<dbReference type="InterPro" id="IPR046348">
    <property type="entry name" value="SIS_dom_sf"/>
</dbReference>
<dbReference type="GO" id="GO:1901135">
    <property type="term" value="P:carbohydrate derivative metabolic process"/>
    <property type="evidence" value="ECO:0007669"/>
    <property type="project" value="InterPro"/>
</dbReference>
<dbReference type="CDD" id="cd05014">
    <property type="entry name" value="SIS_Kpsf"/>
    <property type="match status" value="1"/>
</dbReference>
<evidence type="ECO:0000256" key="5">
    <source>
        <dbReference type="PIRSR" id="PIRSR004692-2"/>
    </source>
</evidence>
<dbReference type="GO" id="GO:0097367">
    <property type="term" value="F:carbohydrate derivative binding"/>
    <property type="evidence" value="ECO:0007669"/>
    <property type="project" value="InterPro"/>
</dbReference>
<evidence type="ECO:0000256" key="7">
    <source>
        <dbReference type="PROSITE-ProRule" id="PRU00703"/>
    </source>
</evidence>
<keyword evidence="10" id="KW-0413">Isomerase</keyword>
<accession>E5YAY7</accession>
<dbReference type="SUPFAM" id="SSF54631">
    <property type="entry name" value="CBS-domain pair"/>
    <property type="match status" value="1"/>
</dbReference>
<dbReference type="eggNOG" id="COG0517">
    <property type="taxonomic scope" value="Bacteria"/>
</dbReference>
<dbReference type="NCBIfam" id="TIGR00393">
    <property type="entry name" value="kpsF"/>
    <property type="match status" value="1"/>
</dbReference>
<feature type="site" description="Catalytically relevant" evidence="6">
    <location>
        <position position="194"/>
    </location>
</feature>
<keyword evidence="5" id="KW-0862">Zinc</keyword>
<dbReference type="Pfam" id="PF00571">
    <property type="entry name" value="CBS"/>
    <property type="match status" value="2"/>
</dbReference>
<dbReference type="SUPFAM" id="SSF53697">
    <property type="entry name" value="SIS domain"/>
    <property type="match status" value="1"/>
</dbReference>
<evidence type="ECO:0000256" key="1">
    <source>
        <dbReference type="ARBA" id="ARBA00008165"/>
    </source>
</evidence>
<dbReference type="GO" id="GO:0005975">
    <property type="term" value="P:carbohydrate metabolic process"/>
    <property type="evidence" value="ECO:0007669"/>
    <property type="project" value="InterPro"/>
</dbReference>
<keyword evidence="11" id="KW-1185">Reference proteome</keyword>
<keyword evidence="3 7" id="KW-0129">CBS domain</keyword>
<dbReference type="OrthoDB" id="9762536at2"/>
<evidence type="ECO:0000259" key="8">
    <source>
        <dbReference type="PROSITE" id="PS51371"/>
    </source>
</evidence>
<dbReference type="PANTHER" id="PTHR42745:SF1">
    <property type="entry name" value="ARABINOSE 5-PHOSPHATE ISOMERASE KDSD"/>
    <property type="match status" value="1"/>
</dbReference>
<dbReference type="PROSITE" id="PS51371">
    <property type="entry name" value="CBS"/>
    <property type="match status" value="1"/>
</dbReference>
<dbReference type="CDD" id="cd04604">
    <property type="entry name" value="CBS_pair_SIS_assoc"/>
    <property type="match status" value="1"/>
</dbReference>
<dbReference type="PANTHER" id="PTHR42745">
    <property type="match status" value="1"/>
</dbReference>
<dbReference type="FunFam" id="3.40.50.10490:FF:000011">
    <property type="entry name" value="Arabinose 5-phosphate isomerase"/>
    <property type="match status" value="1"/>
</dbReference>
<protein>
    <submittedName>
        <fullName evidence="10">KpsF/GutQ family sugar isomerase</fullName>
    </submittedName>
</protein>
<dbReference type="HOGENOM" id="CLU_040681_13_1_7"/>
<name>E5YAY7_BILW3</name>
<feature type="site" description="Catalytically relevant" evidence="6">
    <location>
        <position position="112"/>
    </location>
</feature>
<feature type="domain" description="SIS" evidence="9">
    <location>
        <begin position="42"/>
        <end position="185"/>
    </location>
</feature>
<dbReference type="InterPro" id="IPR046342">
    <property type="entry name" value="CBS_dom_sf"/>
</dbReference>
<evidence type="ECO:0000256" key="4">
    <source>
        <dbReference type="PIRNR" id="PIRNR004692"/>
    </source>
</evidence>
<comment type="caution">
    <text evidence="10">The sequence shown here is derived from an EMBL/GenBank/DDBJ whole genome shotgun (WGS) entry which is preliminary data.</text>
</comment>
<evidence type="ECO:0000313" key="11">
    <source>
        <dbReference type="Proteomes" id="UP000006034"/>
    </source>
</evidence>
<proteinExistence type="inferred from homology"/>
<organism evidence="10 11">
    <name type="scientific">Bilophila wadsworthia (strain 3_1_6)</name>
    <dbReference type="NCBI Taxonomy" id="563192"/>
    <lineage>
        <taxon>Bacteria</taxon>
        <taxon>Pseudomonadati</taxon>
        <taxon>Thermodesulfobacteriota</taxon>
        <taxon>Desulfovibrionia</taxon>
        <taxon>Desulfovibrionales</taxon>
        <taxon>Desulfovibrionaceae</taxon>
        <taxon>Bilophila</taxon>
    </lineage>
</organism>
<dbReference type="Proteomes" id="UP000006034">
    <property type="component" value="Unassembled WGS sequence"/>
</dbReference>
<dbReference type="Gene3D" id="3.10.580.10">
    <property type="entry name" value="CBS-domain"/>
    <property type="match status" value="1"/>
</dbReference>
<reference evidence="10 11" key="2">
    <citation type="submission" date="2013-04" db="EMBL/GenBank/DDBJ databases">
        <title>The Genome Sequence of Bilophila wadsworthia 3_1_6.</title>
        <authorList>
            <consortium name="The Broad Institute Genomics Platform"/>
            <person name="Earl A."/>
            <person name="Ward D."/>
            <person name="Feldgarden M."/>
            <person name="Gevers D."/>
            <person name="Sibley C."/>
            <person name="Strauss J."/>
            <person name="Allen-Vercoe E."/>
            <person name="Walker B."/>
            <person name="Young S."/>
            <person name="Zeng Q."/>
            <person name="Gargeya S."/>
            <person name="Fitzgerald M."/>
            <person name="Haas B."/>
            <person name="Abouelleil A."/>
            <person name="Allen A.W."/>
            <person name="Alvarado L."/>
            <person name="Arachchi H.M."/>
            <person name="Berlin A.M."/>
            <person name="Chapman S.B."/>
            <person name="Gainer-Dewar J."/>
            <person name="Goldberg J."/>
            <person name="Griggs A."/>
            <person name="Gujja S."/>
            <person name="Hansen M."/>
            <person name="Howarth C."/>
            <person name="Imamovic A."/>
            <person name="Ireland A."/>
            <person name="Larimer J."/>
            <person name="McCowan C."/>
            <person name="Murphy C."/>
            <person name="Pearson M."/>
            <person name="Poon T.W."/>
            <person name="Priest M."/>
            <person name="Roberts A."/>
            <person name="Saif S."/>
            <person name="Shea T."/>
            <person name="Sisk P."/>
            <person name="Sykes S."/>
            <person name="Wortman J."/>
            <person name="Nusbaum C."/>
            <person name="Birren B."/>
        </authorList>
    </citation>
    <scope>NUCLEOTIDE SEQUENCE [LARGE SCALE GENOMIC DNA]</scope>
    <source>
        <strain evidence="10 11">3_1_6</strain>
    </source>
</reference>
<dbReference type="SMART" id="SM00116">
    <property type="entry name" value="CBS"/>
    <property type="match status" value="2"/>
</dbReference>
<dbReference type="PIRSF" id="PIRSF004692">
    <property type="entry name" value="KdsD_KpsF"/>
    <property type="match status" value="1"/>
</dbReference>
<dbReference type="GO" id="GO:0046872">
    <property type="term" value="F:metal ion binding"/>
    <property type="evidence" value="ECO:0007669"/>
    <property type="project" value="UniProtKB-KW"/>
</dbReference>
<dbReference type="InterPro" id="IPR000644">
    <property type="entry name" value="CBS_dom"/>
</dbReference>
<dbReference type="EMBL" id="ADCP02000005">
    <property type="protein sequence ID" value="EFV42822.1"/>
    <property type="molecule type" value="Genomic_DNA"/>
</dbReference>
<dbReference type="eggNOG" id="COG0794">
    <property type="taxonomic scope" value="Bacteria"/>
</dbReference>
<feature type="site" description="Catalytically relevant" evidence="6">
    <location>
        <position position="153"/>
    </location>
</feature>
<dbReference type="InterPro" id="IPR004800">
    <property type="entry name" value="KdsD/KpsF-type"/>
</dbReference>
<dbReference type="InterPro" id="IPR001347">
    <property type="entry name" value="SIS_dom"/>
</dbReference>
<dbReference type="PROSITE" id="PS51464">
    <property type="entry name" value="SIS"/>
    <property type="match status" value="1"/>
</dbReference>
<comment type="similarity">
    <text evidence="1 4">Belongs to the SIS family. GutQ/KpsF subfamily.</text>
</comment>
<feature type="binding site" evidence="5">
    <location>
        <position position="83"/>
    </location>
    <ligand>
        <name>Zn(2+)</name>
        <dbReference type="ChEBI" id="CHEBI:29105"/>
    </ligand>
</feature>
<dbReference type="GO" id="GO:0019146">
    <property type="term" value="F:arabinose-5-phosphate isomerase activity"/>
    <property type="evidence" value="ECO:0007669"/>
    <property type="project" value="UniProtKB-ARBA"/>
</dbReference>
<reference evidence="10 11" key="1">
    <citation type="submission" date="2010-10" db="EMBL/GenBank/DDBJ databases">
        <authorList>
            <consortium name="The Broad Institute Genome Sequencing Platform"/>
            <person name="Ward D."/>
            <person name="Earl A."/>
            <person name="Feldgarden M."/>
            <person name="Young S.K."/>
            <person name="Gargeya S."/>
            <person name="Zeng Q."/>
            <person name="Alvarado L."/>
            <person name="Berlin A."/>
            <person name="Bochicchio J."/>
            <person name="Chapman S.B."/>
            <person name="Chen Z."/>
            <person name="Freedman E."/>
            <person name="Gellesch M."/>
            <person name="Goldberg J."/>
            <person name="Griggs A."/>
            <person name="Gujja S."/>
            <person name="Heilman E."/>
            <person name="Heiman D."/>
            <person name="Howarth C."/>
            <person name="Mehta T."/>
            <person name="Neiman D."/>
            <person name="Pearson M."/>
            <person name="Roberts A."/>
            <person name="Saif S."/>
            <person name="Shea T."/>
            <person name="Shenoy N."/>
            <person name="Sisk P."/>
            <person name="Stolte C."/>
            <person name="Sykes S."/>
            <person name="White J."/>
            <person name="Yandava C."/>
            <person name="Allen-Vercoe E."/>
            <person name="Sibley C."/>
            <person name="Ambrose C.E."/>
            <person name="Strauss J."/>
            <person name="Daigneault M."/>
            <person name="Haas B."/>
            <person name="Nusbaum C."/>
            <person name="Birren B."/>
        </authorList>
    </citation>
    <scope>NUCLEOTIDE SEQUENCE [LARGE SCALE GENOMIC DNA]</scope>
    <source>
        <strain evidence="10 11">3_1_6</strain>
    </source>
</reference>
<evidence type="ECO:0000256" key="3">
    <source>
        <dbReference type="ARBA" id="ARBA00023122"/>
    </source>
</evidence>
<gene>
    <name evidence="10" type="ORF">HMPREF0179_03358</name>
</gene>
<keyword evidence="5" id="KW-0479">Metal-binding</keyword>
<dbReference type="Gene3D" id="3.40.50.10490">
    <property type="entry name" value="Glucose-6-phosphate isomerase like protein, domain 1"/>
    <property type="match status" value="1"/>
</dbReference>
<keyword evidence="2" id="KW-0677">Repeat</keyword>
<evidence type="ECO:0000256" key="6">
    <source>
        <dbReference type="PIRSR" id="PIRSR004692-3"/>
    </source>
</evidence>
<dbReference type="STRING" id="563192.HMPREF0179_03358"/>
<dbReference type="AlphaFoldDB" id="E5YAY7"/>
<sequence length="325" mass="34440">MVSFFREGGAGSFVPFAGDTLKKQAESLWHMAEDLDDSFDEVIRCLLSISGRIAVTGMGKSGHVARKVAATLASTGSPAYFIHPAEASHGDLGMVSRHDAVIAFSNSGETAELSDIILFASRHGVPITGVTKRGDSFLARHADHVLLLPNEPEACPIGCAPTTSTTLQMALGDAIALSLLKARGFGAEDFHRFHPGGRLGRKLMTVREIMHVGEALPLASLDSPMTEILCIMTGKGFGCVGIMEKGILVGIITDGDLRRHMDGGLLGLTAERVMSRNPITVDEHCLAAKALGIMQSSKITSLYVVRSGEPVGILNVHDCLRAGVN</sequence>